<dbReference type="InterPro" id="IPR036691">
    <property type="entry name" value="Endo/exonu/phosph_ase_sf"/>
</dbReference>
<evidence type="ECO:0000256" key="1">
    <source>
        <dbReference type="ARBA" id="ARBA00010774"/>
    </source>
</evidence>
<dbReference type="EMBL" id="ASPP01020610">
    <property type="protein sequence ID" value="ETO13423.1"/>
    <property type="molecule type" value="Genomic_DNA"/>
</dbReference>
<dbReference type="Gene3D" id="3.60.10.10">
    <property type="entry name" value="Endonuclease/exonuclease/phosphatase"/>
    <property type="match status" value="1"/>
</dbReference>
<dbReference type="GO" id="GO:0006139">
    <property type="term" value="P:nucleobase-containing compound metabolic process"/>
    <property type="evidence" value="ECO:0007669"/>
    <property type="project" value="UniProtKB-ARBA"/>
</dbReference>
<dbReference type="PANTHER" id="PTHR12121:SF45">
    <property type="entry name" value="NOCTURNIN"/>
    <property type="match status" value="1"/>
</dbReference>
<evidence type="ECO:0008006" key="6">
    <source>
        <dbReference type="Google" id="ProtNLM"/>
    </source>
</evidence>
<keyword evidence="2" id="KW-0378">Hydrolase</keyword>
<dbReference type="AlphaFoldDB" id="X6MHF8"/>
<dbReference type="Proteomes" id="UP000023152">
    <property type="component" value="Unassembled WGS sequence"/>
</dbReference>
<feature type="region of interest" description="Disordered" evidence="3">
    <location>
        <begin position="551"/>
        <end position="574"/>
    </location>
</feature>
<dbReference type="OrthoDB" id="276515at2759"/>
<feature type="region of interest" description="Disordered" evidence="3">
    <location>
        <begin position="652"/>
        <end position="676"/>
    </location>
</feature>
<sequence>MSAIKDSYFLCFLPFLQESNKKHYFCVKQTINGKMKDQRFDHALKKKSNKNKKKKNEKKSKKRVKKGERKKKIENTKYIKIKFVMTTIEDSMFDVVENGERPLPGQVVFPLTYDLEKDLLECRKRFGNEYAELMEQKFVETIATMSSNNDGSSGGHDNSDAITFSVSQWNMLADGDICKHKLSLYLCLYVMNIELCIICVNQNCLELNVIILNKMCCAEVDTAKSFVGVDKACLRWSYRGLRIVEALYQRNTDLVCIEECDQDEFLIKYLTKKGYECYYQRKHKAPAQKVIEELRQDRKASKNELPSNFVLNNDGILLAFKMDKFALKTKPIRISDKDNTAKVVALALHLEHIANPCLQFLFKGQIQLLFEKLLPASFASYSTKEEEDKGKSKTKSKGKEKDKEKDKCPNSLRFPVLLCCDLNATPKKSEKAAGTVEPLCYQQLTREMGFVSAYVQGQLTEPPFTTFKSRQHGIDKHTIDYIFTRDFPCRITHLLQLTSPPNVVIPHWTYPSDHFAIGCILQWRGTLAAAKKSDQVRLSVDLAEKVKQINPPASVNKNNNTSEAANSFDASNNSASRQNAFLQRNVRALIEQKQNLDNNIGQQTKVLSEFQALCQLLKDQVNDANMEALRCKQFNNQLTEFQSLQKSSLFPSYFAAEQDDDEDTHNDDDENDNKTD</sequence>
<dbReference type="PANTHER" id="PTHR12121">
    <property type="entry name" value="CARBON CATABOLITE REPRESSOR PROTEIN 4"/>
    <property type="match status" value="1"/>
</dbReference>
<gene>
    <name evidence="4" type="ORF">RFI_23951</name>
</gene>
<feature type="compositionally biased region" description="Low complexity" evidence="3">
    <location>
        <begin position="564"/>
        <end position="574"/>
    </location>
</feature>
<protein>
    <recommendedName>
        <fullName evidence="6">Endonuclease/exonuclease/phosphatase domain-containing protein</fullName>
    </recommendedName>
</protein>
<comment type="caution">
    <text evidence="4">The sequence shown here is derived from an EMBL/GenBank/DDBJ whole genome shotgun (WGS) entry which is preliminary data.</text>
</comment>
<proteinExistence type="inferred from homology"/>
<keyword evidence="5" id="KW-1185">Reference proteome</keyword>
<evidence type="ECO:0000256" key="3">
    <source>
        <dbReference type="SAM" id="MobiDB-lite"/>
    </source>
</evidence>
<accession>X6MHF8</accession>
<feature type="compositionally biased region" description="Polar residues" evidence="3">
    <location>
        <begin position="551"/>
        <end position="563"/>
    </location>
</feature>
<dbReference type="SUPFAM" id="SSF56219">
    <property type="entry name" value="DNase I-like"/>
    <property type="match status" value="1"/>
</dbReference>
<evidence type="ECO:0000313" key="5">
    <source>
        <dbReference type="Proteomes" id="UP000023152"/>
    </source>
</evidence>
<feature type="region of interest" description="Disordered" evidence="3">
    <location>
        <begin position="384"/>
        <end position="407"/>
    </location>
</feature>
<reference evidence="4 5" key="1">
    <citation type="journal article" date="2013" name="Curr. Biol.">
        <title>The Genome of the Foraminiferan Reticulomyxa filosa.</title>
        <authorList>
            <person name="Glockner G."/>
            <person name="Hulsmann N."/>
            <person name="Schleicher M."/>
            <person name="Noegel A.A."/>
            <person name="Eichinger L."/>
            <person name="Gallinger C."/>
            <person name="Pawlowski J."/>
            <person name="Sierra R."/>
            <person name="Euteneuer U."/>
            <person name="Pillet L."/>
            <person name="Moustafa A."/>
            <person name="Platzer M."/>
            <person name="Groth M."/>
            <person name="Szafranski K."/>
            <person name="Schliwa M."/>
        </authorList>
    </citation>
    <scope>NUCLEOTIDE SEQUENCE [LARGE SCALE GENOMIC DNA]</scope>
</reference>
<organism evidence="4 5">
    <name type="scientific">Reticulomyxa filosa</name>
    <dbReference type="NCBI Taxonomy" id="46433"/>
    <lineage>
        <taxon>Eukaryota</taxon>
        <taxon>Sar</taxon>
        <taxon>Rhizaria</taxon>
        <taxon>Retaria</taxon>
        <taxon>Foraminifera</taxon>
        <taxon>Monothalamids</taxon>
        <taxon>Reticulomyxidae</taxon>
        <taxon>Reticulomyxa</taxon>
    </lineage>
</organism>
<evidence type="ECO:0000313" key="4">
    <source>
        <dbReference type="EMBL" id="ETO13423.1"/>
    </source>
</evidence>
<comment type="similarity">
    <text evidence="1">Belongs to the CCR4/nocturin family.</text>
</comment>
<dbReference type="GO" id="GO:0000175">
    <property type="term" value="F:3'-5'-RNA exonuclease activity"/>
    <property type="evidence" value="ECO:0007669"/>
    <property type="project" value="TreeGrafter"/>
</dbReference>
<name>X6MHF8_RETFI</name>
<evidence type="ECO:0000256" key="2">
    <source>
        <dbReference type="ARBA" id="ARBA00022801"/>
    </source>
</evidence>
<dbReference type="InterPro" id="IPR050410">
    <property type="entry name" value="CCR4/nocturin_mRNA_transcr"/>
</dbReference>
<feature type="region of interest" description="Disordered" evidence="3">
    <location>
        <begin position="47"/>
        <end position="69"/>
    </location>
</feature>
<feature type="compositionally biased region" description="Acidic residues" evidence="3">
    <location>
        <begin position="657"/>
        <end position="676"/>
    </location>
</feature>